<evidence type="ECO:0000313" key="2">
    <source>
        <dbReference type="Proteomes" id="UP001500886"/>
    </source>
</evidence>
<gene>
    <name evidence="1" type="ORF">GCM10010315_55310</name>
</gene>
<name>A0ABN3U6X2_9ACTN</name>
<proteinExistence type="predicted"/>
<comment type="caution">
    <text evidence="1">The sequence shown here is derived from an EMBL/GenBank/DDBJ whole genome shotgun (WGS) entry which is preliminary data.</text>
</comment>
<accession>A0ABN3U6X2</accession>
<dbReference type="Proteomes" id="UP001500886">
    <property type="component" value="Unassembled WGS sequence"/>
</dbReference>
<organism evidence="1 2">
    <name type="scientific">Streptomyces luteosporeus</name>
    <dbReference type="NCBI Taxonomy" id="173856"/>
    <lineage>
        <taxon>Bacteria</taxon>
        <taxon>Bacillati</taxon>
        <taxon>Actinomycetota</taxon>
        <taxon>Actinomycetes</taxon>
        <taxon>Kitasatosporales</taxon>
        <taxon>Streptomycetaceae</taxon>
        <taxon>Streptomyces</taxon>
    </lineage>
</organism>
<evidence type="ECO:0000313" key="1">
    <source>
        <dbReference type="EMBL" id="GAA2724762.1"/>
    </source>
</evidence>
<reference evidence="1 2" key="1">
    <citation type="journal article" date="2019" name="Int. J. Syst. Evol. Microbiol.">
        <title>The Global Catalogue of Microorganisms (GCM) 10K type strain sequencing project: providing services to taxonomists for standard genome sequencing and annotation.</title>
        <authorList>
            <consortium name="The Broad Institute Genomics Platform"/>
            <consortium name="The Broad Institute Genome Sequencing Center for Infectious Disease"/>
            <person name="Wu L."/>
            <person name="Ma J."/>
        </authorList>
    </citation>
    <scope>NUCLEOTIDE SEQUENCE [LARGE SCALE GENOMIC DNA]</scope>
    <source>
        <strain evidence="1 2">JCM 4542</strain>
    </source>
</reference>
<dbReference type="EMBL" id="BAAASL010000027">
    <property type="protein sequence ID" value="GAA2724762.1"/>
    <property type="molecule type" value="Genomic_DNA"/>
</dbReference>
<keyword evidence="2" id="KW-1185">Reference proteome</keyword>
<protein>
    <submittedName>
        <fullName evidence="1">Uncharacterized protein</fullName>
    </submittedName>
</protein>
<sequence length="62" mass="6503">MGLRLQGLADAVWGVLPPCRATAAAGREVRGDGAACDQAGWEFRLLGAPDAVLVRNVRWLAG</sequence>